<organism evidence="2 3">
    <name type="scientific">Bariatricus massiliensis</name>
    <dbReference type="NCBI Taxonomy" id="1745713"/>
    <lineage>
        <taxon>Bacteria</taxon>
        <taxon>Bacillati</taxon>
        <taxon>Bacillota</taxon>
        <taxon>Clostridia</taxon>
        <taxon>Lachnospirales</taxon>
        <taxon>Lachnospiraceae</taxon>
        <taxon>Bariatricus</taxon>
    </lineage>
</organism>
<dbReference type="Pfam" id="PF22516">
    <property type="entry name" value="PreP_C"/>
    <property type="match status" value="1"/>
</dbReference>
<dbReference type="InterPro" id="IPR007863">
    <property type="entry name" value="Peptidase_M16_C"/>
</dbReference>
<dbReference type="InterPro" id="IPR013578">
    <property type="entry name" value="Peptidase_M16C_assoc"/>
</dbReference>
<keyword evidence="3" id="KW-1185">Reference proteome</keyword>
<dbReference type="Pfam" id="PF08367">
    <property type="entry name" value="M16C_assoc"/>
    <property type="match status" value="1"/>
</dbReference>
<dbReference type="InterPro" id="IPR011249">
    <property type="entry name" value="Metalloenz_LuxS/M16"/>
</dbReference>
<proteinExistence type="predicted"/>
<evidence type="ECO:0000313" key="2">
    <source>
        <dbReference type="EMBL" id="MCB7386780.1"/>
    </source>
</evidence>
<comment type="caution">
    <text evidence="2">The sequence shown here is derived from an EMBL/GenBank/DDBJ whole genome shotgun (WGS) entry which is preliminary data.</text>
</comment>
<feature type="domain" description="Peptidase M16C associated" evidence="1">
    <location>
        <begin position="469"/>
        <end position="719"/>
    </location>
</feature>
<dbReference type="InterPro" id="IPR011765">
    <property type="entry name" value="Pept_M16_N"/>
</dbReference>
<reference evidence="2 3" key="1">
    <citation type="submission" date="2021-10" db="EMBL/GenBank/DDBJ databases">
        <title>Collection of gut derived symbiotic bacterial strains cultured from healthy donors.</title>
        <authorList>
            <person name="Lin H."/>
            <person name="Littmann E."/>
            <person name="Kohout C."/>
            <person name="Pamer E.G."/>
        </authorList>
    </citation>
    <scope>NUCLEOTIDE SEQUENCE [LARGE SCALE GENOMIC DNA]</scope>
    <source>
        <strain evidence="2 3">DFI.1.165</strain>
    </source>
</reference>
<dbReference type="InterPro" id="IPR055130">
    <property type="entry name" value="PreP_C"/>
</dbReference>
<dbReference type="PANTHER" id="PTHR43016">
    <property type="entry name" value="PRESEQUENCE PROTEASE"/>
    <property type="match status" value="1"/>
</dbReference>
<dbReference type="RefSeq" id="WP_066736350.1">
    <property type="nucleotide sequence ID" value="NZ_JAJCIQ010000002.1"/>
</dbReference>
<dbReference type="Proteomes" id="UP001299546">
    <property type="component" value="Unassembled WGS sequence"/>
</dbReference>
<sequence length="974" mass="109124">MSISTKKQQAEQAAAKYGFTVEKRRELTELKAILWEMCYEKNGARVLWLEREEENQTFAAAFKTIPCDDTGVFHILEHSVLCGSEKYPVSKPFVELIKSSLQTFINAFTFPDKTVYPVSSRNRQDFLNLMDVYLDAVLHPLCVSKEEIFRQEGWHYELTEGAEELTLNGVVYNEMKGVYASPDTLIDSELNKRLFPDNCYRFQSGGAPEAIPQLSYEQYTAAHRKFYHPSNAWFILDGDVDIEAVLEKIGGAVSGYDRQETDAGIPMQSPVSPGIQRITYEIGEGEDGVSRMLLAKGWVYGRFDEPEKVLACRALGQMLCSSNDAPLKKALLENGLAADVEFSERGSILQPCAFLVVRNTTPEKEKEVWDTVQRTLEELAEGGLEHERLKAVLQRMRFMEKEKEAGGFTPGISNVLKMLDSCLYGGDPAQQLCLEQPVSDLIHKVEEGYFEKFIRENLLENNHCASVALEPSAMVGKENRERERRRLEEVKKGWTDREKEQVIQELVRLRQKQMTPDAGEKLATLPTLSLSDIPEERDTIPQIVKEMEGRKVLYHPLETEGIVHIAYYFSLEDMTPEELHALTFLQTLLGQTETEHFDTLSLQAELDANLGRFQTGTDVFDVKGNLNLCNPYFAVYVSVLQEKLEDAVRMTDEVLNHSVFHNSSYIYNRIRQFAISMENHVLMYGDSYGSMQAAAGFSAPGAAKEAMRGISMLRWLKQKEKNFAEEGEELVQELERLCRRVFVKARVTLSVTGHISGQWTSKLLSVLPDGKAPGQRPEYALSGPAKRGLLIPAQIGFAVKGGHLGMLGAKRNGAMLVAAKILSYGYLWDNIRIRGGAYGTRLSVSQTGEVMFTSFRDPDAAASLNVYDGAGAALRKLCESGEKIERYLISAVASIEPLLSLRQKGMQAAENYLAGVTEGMRQKEKKEILHTTKEELEQASILLDKICAEAAVCVLAGAEALDAAHILPDERESL</sequence>
<dbReference type="EMBL" id="JAJCIS010000002">
    <property type="protein sequence ID" value="MCB7386780.1"/>
    <property type="molecule type" value="Genomic_DNA"/>
</dbReference>
<name>A0ABS8DED4_9FIRM</name>
<protein>
    <submittedName>
        <fullName evidence="2">Insulinase family protein</fullName>
    </submittedName>
</protein>
<dbReference type="Pfam" id="PF00675">
    <property type="entry name" value="Peptidase_M16"/>
    <property type="match status" value="1"/>
</dbReference>
<dbReference type="Gene3D" id="3.30.830.10">
    <property type="entry name" value="Metalloenzyme, LuxS/M16 peptidase-like"/>
    <property type="match status" value="4"/>
</dbReference>
<gene>
    <name evidence="2" type="ORF">LIZ65_05720</name>
</gene>
<evidence type="ECO:0000313" key="3">
    <source>
        <dbReference type="Proteomes" id="UP001299546"/>
    </source>
</evidence>
<dbReference type="SUPFAM" id="SSF63411">
    <property type="entry name" value="LuxS/MPP-like metallohydrolase"/>
    <property type="match status" value="4"/>
</dbReference>
<accession>A0ABS8DED4</accession>
<evidence type="ECO:0000259" key="1">
    <source>
        <dbReference type="SMART" id="SM01264"/>
    </source>
</evidence>
<dbReference type="SMART" id="SM01264">
    <property type="entry name" value="M16C_associated"/>
    <property type="match status" value="1"/>
</dbReference>
<dbReference type="Pfam" id="PF05193">
    <property type="entry name" value="Peptidase_M16_C"/>
    <property type="match status" value="1"/>
</dbReference>
<dbReference type="PANTHER" id="PTHR43016:SF13">
    <property type="entry name" value="PRESEQUENCE PROTEASE, MITOCHONDRIAL"/>
    <property type="match status" value="1"/>
</dbReference>